<evidence type="ECO:0000313" key="2">
    <source>
        <dbReference type="Proteomes" id="UP000267606"/>
    </source>
</evidence>
<dbReference type="Proteomes" id="UP000267606">
    <property type="component" value="Unassembled WGS sequence"/>
</dbReference>
<dbReference type="AlphaFoldDB" id="A0A183I5U4"/>
<evidence type="ECO:0000313" key="3">
    <source>
        <dbReference type="WBParaSite" id="OFLC_0001511701-mRNA-1"/>
    </source>
</evidence>
<dbReference type="WBParaSite" id="OFLC_0001511701-mRNA-1">
    <property type="protein sequence ID" value="OFLC_0001511701-mRNA-1"/>
    <property type="gene ID" value="OFLC_0001511701"/>
</dbReference>
<protein>
    <submittedName>
        <fullName evidence="1 3">Uncharacterized protein</fullName>
    </submittedName>
</protein>
<evidence type="ECO:0000313" key="1">
    <source>
        <dbReference type="EMBL" id="VDP20413.1"/>
    </source>
</evidence>
<keyword evidence="2" id="KW-1185">Reference proteome</keyword>
<name>A0A183I5U4_9BILA</name>
<proteinExistence type="predicted"/>
<sequence length="93" mass="10368">MLYHKQINREESIGEGNVNIYQMLFCATSSHECACAITHSKHKLKRNLETEEGPGVLPDDTHPAGCVIRGTDGNIGGNERTELWWPNECKASK</sequence>
<organism evidence="3">
    <name type="scientific">Onchocerca flexuosa</name>
    <dbReference type="NCBI Taxonomy" id="387005"/>
    <lineage>
        <taxon>Eukaryota</taxon>
        <taxon>Metazoa</taxon>
        <taxon>Ecdysozoa</taxon>
        <taxon>Nematoda</taxon>
        <taxon>Chromadorea</taxon>
        <taxon>Rhabditida</taxon>
        <taxon>Spirurina</taxon>
        <taxon>Spiruromorpha</taxon>
        <taxon>Filarioidea</taxon>
        <taxon>Onchocercidae</taxon>
        <taxon>Onchocerca</taxon>
    </lineage>
</organism>
<reference evidence="1 2" key="2">
    <citation type="submission" date="2018-11" db="EMBL/GenBank/DDBJ databases">
        <authorList>
            <consortium name="Pathogen Informatics"/>
        </authorList>
    </citation>
    <scope>NUCLEOTIDE SEQUENCE [LARGE SCALE GENOMIC DNA]</scope>
</reference>
<dbReference type="EMBL" id="UZAJ01041620">
    <property type="protein sequence ID" value="VDP20413.1"/>
    <property type="molecule type" value="Genomic_DNA"/>
</dbReference>
<gene>
    <name evidence="1" type="ORF">OFLC_LOCUS15106</name>
</gene>
<reference evidence="3" key="1">
    <citation type="submission" date="2016-06" db="UniProtKB">
        <authorList>
            <consortium name="WormBaseParasite"/>
        </authorList>
    </citation>
    <scope>IDENTIFICATION</scope>
</reference>
<accession>A0A183I5U4</accession>